<name>A0A1I4LBB1_9RHOB</name>
<evidence type="ECO:0000256" key="1">
    <source>
        <dbReference type="ARBA" id="ARBA00023002"/>
    </source>
</evidence>
<dbReference type="RefSeq" id="WP_093092706.1">
    <property type="nucleotide sequence ID" value="NZ_FOTQ01000002.1"/>
</dbReference>
<dbReference type="Pfam" id="PF01613">
    <property type="entry name" value="Flavin_Reduct"/>
    <property type="match status" value="1"/>
</dbReference>
<gene>
    <name evidence="3" type="ORF">SAMN04488042_1028</name>
</gene>
<evidence type="ECO:0000259" key="2">
    <source>
        <dbReference type="SMART" id="SM00903"/>
    </source>
</evidence>
<keyword evidence="1" id="KW-0560">Oxidoreductase</keyword>
<reference evidence="3 4" key="1">
    <citation type="submission" date="2016-10" db="EMBL/GenBank/DDBJ databases">
        <authorList>
            <person name="de Groot N.N."/>
        </authorList>
    </citation>
    <scope>NUCLEOTIDE SEQUENCE [LARGE SCALE GENOMIC DNA]</scope>
    <source>
        <strain evidence="3 4">DSM 15283</strain>
    </source>
</reference>
<dbReference type="InterPro" id="IPR002563">
    <property type="entry name" value="Flavin_Rdtase-like_dom"/>
</dbReference>
<organism evidence="3 4">
    <name type="scientific">Shimia aestuarii</name>
    <dbReference type="NCBI Taxonomy" id="254406"/>
    <lineage>
        <taxon>Bacteria</taxon>
        <taxon>Pseudomonadati</taxon>
        <taxon>Pseudomonadota</taxon>
        <taxon>Alphaproteobacteria</taxon>
        <taxon>Rhodobacterales</taxon>
        <taxon>Roseobacteraceae</taxon>
    </lineage>
</organism>
<evidence type="ECO:0000313" key="3">
    <source>
        <dbReference type="EMBL" id="SFL88063.1"/>
    </source>
</evidence>
<protein>
    <submittedName>
        <fullName evidence="3">NADH-FMN oxidoreductase RutF, flavin reductase (DIM6/NTAB) family</fullName>
    </submittedName>
</protein>
<proteinExistence type="predicted"/>
<accession>A0A1I4LBB1</accession>
<dbReference type="InterPro" id="IPR012349">
    <property type="entry name" value="Split_barrel_FMN-bd"/>
</dbReference>
<evidence type="ECO:0000313" key="4">
    <source>
        <dbReference type="Proteomes" id="UP000199144"/>
    </source>
</evidence>
<feature type="domain" description="Flavin reductase like" evidence="2">
    <location>
        <begin position="21"/>
        <end position="162"/>
    </location>
</feature>
<dbReference type="STRING" id="254406.SAMN04488042_1028"/>
<dbReference type="Proteomes" id="UP000199144">
    <property type="component" value="Unassembled WGS sequence"/>
</dbReference>
<sequence length="167" mass="18067">MNMAPEFDPTAENQRIYRDALGCFATGVTVITASTASGPIGMTANSFSSISLDPPLVLWSAAKNSQRYPFFAAATRFAIHVMRDDQKALALEFARRGDAFDQTKWHSGAYDVPLIDICLARFECRTQAVHDGGDHAIVVGEVTHVTLNDGAPLVFAQRAFGGFTPEA</sequence>
<dbReference type="AlphaFoldDB" id="A0A1I4LBB1"/>
<dbReference type="SMART" id="SM00903">
    <property type="entry name" value="Flavin_Reduct"/>
    <property type="match status" value="1"/>
</dbReference>
<dbReference type="PANTHER" id="PTHR30466:SF1">
    <property type="entry name" value="FMN REDUCTASE (NADH) RUTF"/>
    <property type="match status" value="1"/>
</dbReference>
<keyword evidence="4" id="KW-1185">Reference proteome</keyword>
<dbReference type="InterPro" id="IPR050268">
    <property type="entry name" value="NADH-dep_flavin_reductase"/>
</dbReference>
<dbReference type="SUPFAM" id="SSF50475">
    <property type="entry name" value="FMN-binding split barrel"/>
    <property type="match status" value="1"/>
</dbReference>
<dbReference type="OrthoDB" id="9792858at2"/>
<dbReference type="Gene3D" id="2.30.110.10">
    <property type="entry name" value="Electron Transport, Fmn-binding Protein, Chain A"/>
    <property type="match status" value="1"/>
</dbReference>
<dbReference type="EMBL" id="FOTQ01000002">
    <property type="protein sequence ID" value="SFL88063.1"/>
    <property type="molecule type" value="Genomic_DNA"/>
</dbReference>
<dbReference type="PANTHER" id="PTHR30466">
    <property type="entry name" value="FLAVIN REDUCTASE"/>
    <property type="match status" value="1"/>
</dbReference>
<dbReference type="GO" id="GO:0010181">
    <property type="term" value="F:FMN binding"/>
    <property type="evidence" value="ECO:0007669"/>
    <property type="project" value="InterPro"/>
</dbReference>
<dbReference type="GO" id="GO:0042602">
    <property type="term" value="F:riboflavin reductase (NADPH) activity"/>
    <property type="evidence" value="ECO:0007669"/>
    <property type="project" value="TreeGrafter"/>
</dbReference>